<dbReference type="EMBL" id="JAGRRH010000001">
    <property type="protein sequence ID" value="KAG7374635.1"/>
    <property type="molecule type" value="Genomic_DNA"/>
</dbReference>
<evidence type="ECO:0000256" key="1">
    <source>
        <dbReference type="SAM" id="Phobius"/>
    </source>
</evidence>
<accession>A0A9K3Q914</accession>
<evidence type="ECO:0000313" key="2">
    <source>
        <dbReference type="EMBL" id="KAG7374635.1"/>
    </source>
</evidence>
<name>A0A9K3Q914_9STRA</name>
<comment type="caution">
    <text evidence="2">The sequence shown here is derived from an EMBL/GenBank/DDBJ whole genome shotgun (WGS) entry which is preliminary data.</text>
</comment>
<sequence length="390" mass="44190">MNKLRRRDVEQKPLIVVNENGDDCSTHSHSDIDSIHADEESKAHHGHRICWFLRLMGVLSILCVMTTYLAMELWLRPEDYNYVTNIDTTQKLDSSIDNNFWNELQCPILDSTYAAHDVVQERDKFVAQKLQSSTPLPDWNNQTYDKVKSALYPWKMSHVVPYLQNGSSVYVSGTGIGVALYMTVDTVLQETNISGLTLFGNDWHLDNVVTTTKLLETAPGYLSPSTICQADSTNLSHVPSHAFDMVYTGSLQPLLDPLDLGTDQRDANSKYSQLCEAVRNNQDDKSDSSSTFWMAHELHQIIQQRQADWLGRWVSEMVRIAKPGAPIIVENVQIGESACNIGGGVVQSFWKTHASENTYNWNVDLASVIWEIDPIVTLRYNVFMRKRSES</sequence>
<keyword evidence="3" id="KW-1185">Reference proteome</keyword>
<gene>
    <name evidence="2" type="ORF">IV203_013730</name>
</gene>
<proteinExistence type="predicted"/>
<reference evidence="2" key="1">
    <citation type="journal article" date="2021" name="Sci. Rep.">
        <title>Diploid genomic architecture of Nitzschia inconspicua, an elite biomass production diatom.</title>
        <authorList>
            <person name="Oliver A."/>
            <person name="Podell S."/>
            <person name="Pinowska A."/>
            <person name="Traller J.C."/>
            <person name="Smith S.R."/>
            <person name="McClure R."/>
            <person name="Beliaev A."/>
            <person name="Bohutskyi P."/>
            <person name="Hill E.A."/>
            <person name="Rabines A."/>
            <person name="Zheng H."/>
            <person name="Allen L.Z."/>
            <person name="Kuo A."/>
            <person name="Grigoriev I.V."/>
            <person name="Allen A.E."/>
            <person name="Hazlebeck D."/>
            <person name="Allen E.E."/>
        </authorList>
    </citation>
    <scope>NUCLEOTIDE SEQUENCE</scope>
    <source>
        <strain evidence="2">Hildebrandi</strain>
    </source>
</reference>
<dbReference type="Proteomes" id="UP000693970">
    <property type="component" value="Unassembled WGS sequence"/>
</dbReference>
<keyword evidence="1" id="KW-1133">Transmembrane helix</keyword>
<evidence type="ECO:0000313" key="3">
    <source>
        <dbReference type="Proteomes" id="UP000693970"/>
    </source>
</evidence>
<protein>
    <submittedName>
        <fullName evidence="2">Uncharacterized protein</fullName>
    </submittedName>
</protein>
<dbReference type="AlphaFoldDB" id="A0A9K3Q914"/>
<reference evidence="2" key="2">
    <citation type="submission" date="2021-04" db="EMBL/GenBank/DDBJ databases">
        <authorList>
            <person name="Podell S."/>
        </authorList>
    </citation>
    <scope>NUCLEOTIDE SEQUENCE</scope>
    <source>
        <strain evidence="2">Hildebrandi</strain>
    </source>
</reference>
<dbReference type="OrthoDB" id="45452at2759"/>
<keyword evidence="1" id="KW-0812">Transmembrane</keyword>
<feature type="transmembrane region" description="Helical" evidence="1">
    <location>
        <begin position="51"/>
        <end position="71"/>
    </location>
</feature>
<organism evidence="2 3">
    <name type="scientific">Nitzschia inconspicua</name>
    <dbReference type="NCBI Taxonomy" id="303405"/>
    <lineage>
        <taxon>Eukaryota</taxon>
        <taxon>Sar</taxon>
        <taxon>Stramenopiles</taxon>
        <taxon>Ochrophyta</taxon>
        <taxon>Bacillariophyta</taxon>
        <taxon>Bacillariophyceae</taxon>
        <taxon>Bacillariophycidae</taxon>
        <taxon>Bacillariales</taxon>
        <taxon>Bacillariaceae</taxon>
        <taxon>Nitzschia</taxon>
    </lineage>
</organism>
<keyword evidence="1" id="KW-0472">Membrane</keyword>